<dbReference type="Gene3D" id="3.10.50.40">
    <property type="match status" value="1"/>
</dbReference>
<keyword evidence="3 5" id="KW-0697">Rotamase</keyword>
<dbReference type="RefSeq" id="WP_264791667.1">
    <property type="nucleotide sequence ID" value="NZ_AP026867.1"/>
</dbReference>
<reference evidence="8" key="1">
    <citation type="submission" date="2022-09" db="EMBL/GenBank/DDBJ databases">
        <title>Aureispira anguillicida sp. nov., isolated from Leptocephalus of Japanese eel Anguilla japonica.</title>
        <authorList>
            <person name="Yuasa K."/>
            <person name="Mekata T."/>
            <person name="Ikunari K."/>
        </authorList>
    </citation>
    <scope>NUCLEOTIDE SEQUENCE</scope>
    <source>
        <strain evidence="8">EL160426</strain>
    </source>
</reference>
<evidence type="ECO:0000256" key="5">
    <source>
        <dbReference type="PROSITE-ProRule" id="PRU00277"/>
    </source>
</evidence>
<comment type="catalytic activity">
    <reaction evidence="1 5 6">
        <text>[protein]-peptidylproline (omega=180) = [protein]-peptidylproline (omega=0)</text>
        <dbReference type="Rhea" id="RHEA:16237"/>
        <dbReference type="Rhea" id="RHEA-COMP:10747"/>
        <dbReference type="Rhea" id="RHEA-COMP:10748"/>
        <dbReference type="ChEBI" id="CHEBI:83833"/>
        <dbReference type="ChEBI" id="CHEBI:83834"/>
        <dbReference type="EC" id="5.2.1.8"/>
    </reaction>
</comment>
<evidence type="ECO:0000313" key="8">
    <source>
        <dbReference type="EMBL" id="BDS10346.1"/>
    </source>
</evidence>
<proteinExistence type="inferred from homology"/>
<dbReference type="AlphaFoldDB" id="A0A916DRQ5"/>
<dbReference type="InterPro" id="IPR000774">
    <property type="entry name" value="PPIase_FKBP_N"/>
</dbReference>
<dbReference type="PANTHER" id="PTHR43811">
    <property type="entry name" value="FKBP-TYPE PEPTIDYL-PROLYL CIS-TRANS ISOMERASE FKPA"/>
    <property type="match status" value="1"/>
</dbReference>
<dbReference type="Proteomes" id="UP001060919">
    <property type="component" value="Chromosome"/>
</dbReference>
<dbReference type="InterPro" id="IPR001179">
    <property type="entry name" value="PPIase_FKBP_dom"/>
</dbReference>
<sequence>MSKKIEEFKRKRAEKKKAENEAFLLANSKKDTVVSLDSGVQYEVMEAGYGKVCPSAKDWVTAHYHGTLTDGKVFDSSVERDKVATFKLNNLIPAWQEVLPLMVEGDKWRVVVPPNMGYGERQEGKIPSNSILIFEIELIRIGK</sequence>
<dbReference type="InterPro" id="IPR046357">
    <property type="entry name" value="PPIase_dom_sf"/>
</dbReference>
<feature type="domain" description="PPIase FKBP-type" evidence="7">
    <location>
        <begin position="57"/>
        <end position="142"/>
    </location>
</feature>
<keyword evidence="9" id="KW-1185">Reference proteome</keyword>
<dbReference type="KEGG" id="aup:AsAng_0010540"/>
<organism evidence="8 9">
    <name type="scientific">Aureispira anguillae</name>
    <dbReference type="NCBI Taxonomy" id="2864201"/>
    <lineage>
        <taxon>Bacteria</taxon>
        <taxon>Pseudomonadati</taxon>
        <taxon>Bacteroidota</taxon>
        <taxon>Saprospiria</taxon>
        <taxon>Saprospirales</taxon>
        <taxon>Saprospiraceae</taxon>
        <taxon>Aureispira</taxon>
    </lineage>
</organism>
<protein>
    <recommendedName>
        <fullName evidence="6">Peptidyl-prolyl cis-trans isomerase</fullName>
        <ecNumber evidence="6">5.2.1.8</ecNumber>
    </recommendedName>
</protein>
<comment type="similarity">
    <text evidence="2 6">Belongs to the FKBP-type PPIase family.</text>
</comment>
<dbReference type="EMBL" id="AP026867">
    <property type="protein sequence ID" value="BDS10346.1"/>
    <property type="molecule type" value="Genomic_DNA"/>
</dbReference>
<evidence type="ECO:0000259" key="7">
    <source>
        <dbReference type="PROSITE" id="PS50059"/>
    </source>
</evidence>
<evidence type="ECO:0000256" key="2">
    <source>
        <dbReference type="ARBA" id="ARBA00006577"/>
    </source>
</evidence>
<evidence type="ECO:0000256" key="6">
    <source>
        <dbReference type="RuleBase" id="RU003915"/>
    </source>
</evidence>
<gene>
    <name evidence="8" type="ORF">AsAng_0010540</name>
</gene>
<dbReference type="PROSITE" id="PS50059">
    <property type="entry name" value="FKBP_PPIASE"/>
    <property type="match status" value="1"/>
</dbReference>
<dbReference type="EC" id="5.2.1.8" evidence="6"/>
<evidence type="ECO:0000313" key="9">
    <source>
        <dbReference type="Proteomes" id="UP001060919"/>
    </source>
</evidence>
<dbReference type="SUPFAM" id="SSF54534">
    <property type="entry name" value="FKBP-like"/>
    <property type="match status" value="1"/>
</dbReference>
<name>A0A916DRQ5_9BACT</name>
<evidence type="ECO:0000256" key="1">
    <source>
        <dbReference type="ARBA" id="ARBA00000971"/>
    </source>
</evidence>
<keyword evidence="4 5" id="KW-0413">Isomerase</keyword>
<dbReference type="Pfam" id="PF00254">
    <property type="entry name" value="FKBP_C"/>
    <property type="match status" value="1"/>
</dbReference>
<accession>A0A916DRQ5</accession>
<dbReference type="GO" id="GO:0006457">
    <property type="term" value="P:protein folding"/>
    <property type="evidence" value="ECO:0007669"/>
    <property type="project" value="InterPro"/>
</dbReference>
<dbReference type="Pfam" id="PF01346">
    <property type="entry name" value="FKBP_N"/>
    <property type="match status" value="1"/>
</dbReference>
<evidence type="ECO:0000256" key="4">
    <source>
        <dbReference type="ARBA" id="ARBA00023235"/>
    </source>
</evidence>
<evidence type="ECO:0000256" key="3">
    <source>
        <dbReference type="ARBA" id="ARBA00023110"/>
    </source>
</evidence>
<dbReference type="GO" id="GO:0003755">
    <property type="term" value="F:peptidyl-prolyl cis-trans isomerase activity"/>
    <property type="evidence" value="ECO:0007669"/>
    <property type="project" value="UniProtKB-UniRule"/>
</dbReference>
<dbReference type="PANTHER" id="PTHR43811:SF19">
    <property type="entry name" value="39 KDA FK506-BINDING NUCLEAR PROTEIN"/>
    <property type="match status" value="1"/>
</dbReference>